<comment type="caution">
    <text evidence="2">The sequence shown here is derived from an EMBL/GenBank/DDBJ whole genome shotgun (WGS) entry which is preliminary data.</text>
</comment>
<accession>G4U358</accession>
<protein>
    <submittedName>
        <fullName evidence="2">Uncharacterized protein</fullName>
    </submittedName>
</protein>
<proteinExistence type="predicted"/>
<feature type="compositionally biased region" description="Low complexity" evidence="1">
    <location>
        <begin position="88"/>
        <end position="99"/>
    </location>
</feature>
<keyword evidence="3" id="KW-1185">Reference proteome</keyword>
<feature type="region of interest" description="Disordered" evidence="1">
    <location>
        <begin position="79"/>
        <end position="104"/>
    </location>
</feature>
<evidence type="ECO:0000313" key="3">
    <source>
        <dbReference type="Proteomes" id="UP000007148"/>
    </source>
</evidence>
<gene>
    <name evidence="2" type="ORF">PIIN_08910</name>
</gene>
<evidence type="ECO:0000256" key="1">
    <source>
        <dbReference type="SAM" id="MobiDB-lite"/>
    </source>
</evidence>
<dbReference type="OrthoDB" id="3364132at2759"/>
<dbReference type="HOGENOM" id="CLU_060356_4_0_1"/>
<reference evidence="2 3" key="1">
    <citation type="journal article" date="2011" name="PLoS Pathog.">
        <title>Endophytic Life Strategies Decoded by Genome and Transcriptome Analyses of the Mutualistic Root Symbiont Piriformospora indica.</title>
        <authorList>
            <person name="Zuccaro A."/>
            <person name="Lahrmann U."/>
            <person name="Guldener U."/>
            <person name="Langen G."/>
            <person name="Pfiffi S."/>
            <person name="Biedenkopf D."/>
            <person name="Wong P."/>
            <person name="Samans B."/>
            <person name="Grimm C."/>
            <person name="Basiewicz M."/>
            <person name="Murat C."/>
            <person name="Martin F."/>
            <person name="Kogel K.H."/>
        </authorList>
    </citation>
    <scope>NUCLEOTIDE SEQUENCE [LARGE SCALE GENOMIC DNA]</scope>
    <source>
        <strain evidence="2 3">DSM 11827</strain>
    </source>
</reference>
<sequence>MQQPVVPCPVNLGPIEIPKGKQTLGLHCTQIGTRLNTEYRLSVNASFIEWVPFAQFAFRYRPKAMLQAMGHIPAPLVAPSRGVTCRPSKSPESDSSSGASDEEQEIAAKIAALQRQLKGIQGRKRVKVEEAPILILSGSLGRSERNPIDLTKDDKVVEID</sequence>
<name>G4U358_SERID</name>
<organism evidence="2 3">
    <name type="scientific">Serendipita indica (strain DSM 11827)</name>
    <name type="common">Root endophyte fungus</name>
    <name type="synonym">Piriformospora indica</name>
    <dbReference type="NCBI Taxonomy" id="1109443"/>
    <lineage>
        <taxon>Eukaryota</taxon>
        <taxon>Fungi</taxon>
        <taxon>Dikarya</taxon>
        <taxon>Basidiomycota</taxon>
        <taxon>Agaricomycotina</taxon>
        <taxon>Agaricomycetes</taxon>
        <taxon>Sebacinales</taxon>
        <taxon>Serendipitaceae</taxon>
        <taxon>Serendipita</taxon>
    </lineage>
</organism>
<dbReference type="InParanoid" id="G4U358"/>
<dbReference type="EMBL" id="CAFZ01001880">
    <property type="protein sequence ID" value="CCA78017.1"/>
    <property type="molecule type" value="Genomic_DNA"/>
</dbReference>
<dbReference type="AlphaFoldDB" id="G4U358"/>
<dbReference type="Proteomes" id="UP000007148">
    <property type="component" value="Unassembled WGS sequence"/>
</dbReference>
<evidence type="ECO:0000313" key="2">
    <source>
        <dbReference type="EMBL" id="CCA78017.1"/>
    </source>
</evidence>